<evidence type="ECO:0000313" key="1">
    <source>
        <dbReference type="EMBL" id="KCW67228.1"/>
    </source>
</evidence>
<reference evidence="1" key="1">
    <citation type="submission" date="2013-07" db="EMBL/GenBank/DDBJ databases">
        <title>The genome of Eucalyptus grandis.</title>
        <authorList>
            <person name="Schmutz J."/>
            <person name="Hayes R."/>
            <person name="Myburg A."/>
            <person name="Tuskan G."/>
            <person name="Grattapaglia D."/>
            <person name="Rokhsar D.S."/>
        </authorList>
    </citation>
    <scope>NUCLEOTIDE SEQUENCE</scope>
    <source>
        <tissue evidence="1">Leaf extractions</tissue>
    </source>
</reference>
<dbReference type="EMBL" id="KK198758">
    <property type="protein sequence ID" value="KCW67228.1"/>
    <property type="molecule type" value="Genomic_DNA"/>
</dbReference>
<accession>A0A059BM94</accession>
<dbReference type="AlphaFoldDB" id="A0A059BM94"/>
<name>A0A059BM94_EUCGR</name>
<sequence>MPWQLIFDDNTNILIFDDNTNILIYFQAIIKVIRTGPNSWYIVQKKKKGFYRTVGDRSLDGENKRNLKLVGHSPVINSTKGSREIQARGWSHSSACHVS</sequence>
<gene>
    <name evidence="1" type="ORF">EUGRSUZ_F01012</name>
</gene>
<proteinExistence type="predicted"/>
<organism evidence="1">
    <name type="scientific">Eucalyptus grandis</name>
    <name type="common">Flooded gum</name>
    <dbReference type="NCBI Taxonomy" id="71139"/>
    <lineage>
        <taxon>Eukaryota</taxon>
        <taxon>Viridiplantae</taxon>
        <taxon>Streptophyta</taxon>
        <taxon>Embryophyta</taxon>
        <taxon>Tracheophyta</taxon>
        <taxon>Spermatophyta</taxon>
        <taxon>Magnoliopsida</taxon>
        <taxon>eudicotyledons</taxon>
        <taxon>Gunneridae</taxon>
        <taxon>Pentapetalae</taxon>
        <taxon>rosids</taxon>
        <taxon>malvids</taxon>
        <taxon>Myrtales</taxon>
        <taxon>Myrtaceae</taxon>
        <taxon>Myrtoideae</taxon>
        <taxon>Eucalypteae</taxon>
        <taxon>Eucalyptus</taxon>
    </lineage>
</organism>
<dbReference type="InParanoid" id="A0A059BM94"/>
<dbReference type="Gramene" id="KCW67228">
    <property type="protein sequence ID" value="KCW67228"/>
    <property type="gene ID" value="EUGRSUZ_F01012"/>
</dbReference>
<protein>
    <submittedName>
        <fullName evidence="1">Uncharacterized protein</fullName>
    </submittedName>
</protein>